<gene>
    <name evidence="2" type="ORF">BBRV_LOCUS84309</name>
</gene>
<keyword evidence="1" id="KW-0175">Coiled coil</keyword>
<evidence type="ECO:0000313" key="2">
    <source>
        <dbReference type="EMBL" id="CAD1565618.1"/>
    </source>
</evidence>
<organism evidence="2">
    <name type="scientific">Bracon brevicornis</name>
    <dbReference type="NCBI Taxonomy" id="1563983"/>
    <lineage>
        <taxon>Eukaryota</taxon>
        <taxon>Metazoa</taxon>
        <taxon>Ecdysozoa</taxon>
        <taxon>Arthropoda</taxon>
        <taxon>Hexapoda</taxon>
        <taxon>Insecta</taxon>
        <taxon>Pterygota</taxon>
        <taxon>Neoptera</taxon>
        <taxon>Endopterygota</taxon>
        <taxon>Hymenoptera</taxon>
        <taxon>Apocrita</taxon>
        <taxon>Ichneumonoidea</taxon>
        <taxon>Braconidae</taxon>
        <taxon>Braconinae</taxon>
        <taxon>Bracon</taxon>
    </lineage>
</organism>
<evidence type="ECO:0008006" key="3">
    <source>
        <dbReference type="Google" id="ProtNLM"/>
    </source>
</evidence>
<protein>
    <recommendedName>
        <fullName evidence="3">Sfi1 spindle body domain-containing protein</fullName>
    </recommendedName>
</protein>
<dbReference type="EMBL" id="CADCXW020000216">
    <property type="protein sequence ID" value="CAD1565618.1"/>
    <property type="molecule type" value="Genomic_DNA"/>
</dbReference>
<accession>A0A6V7KMR1</accession>
<feature type="coiled-coil region" evidence="1">
    <location>
        <begin position="263"/>
        <end position="299"/>
    </location>
</feature>
<reference evidence="2" key="1">
    <citation type="submission" date="2020-07" db="EMBL/GenBank/DDBJ databases">
        <authorList>
            <person name="Ferguson B K."/>
        </authorList>
    </citation>
    <scope>NUCLEOTIDE SEQUENCE</scope>
    <source>
        <strain evidence="2">L06</strain>
    </source>
</reference>
<evidence type="ECO:0000256" key="1">
    <source>
        <dbReference type="SAM" id="Coils"/>
    </source>
</evidence>
<name>A0A6V7KMR1_9HYME</name>
<proteinExistence type="predicted"/>
<feature type="coiled-coil region" evidence="1">
    <location>
        <begin position="61"/>
        <end position="88"/>
    </location>
</feature>
<sequence length="510" mass="62125">MALGISSHNNQGLSGFPGDGSIQAHALYSHIGSMKITIKDKPFTESLKYRRQVLQAAFQSLLLHMKEMKRLNDLKSKLEDNLNRTKLQRYFHIWRKKINNKPKVVDKNENECNSSDEQKIKSFVQSIVRDQKKTWVVRKNNLKHQELMTKSKSRIHAIDPTIQKQLQAQKRIINRQNMKLFEQNQIIEKLKLRELENELQRGENMTLITAKRALNRCGKKTQHTLLHLMKDSSTSIDSLKPPKRPEFLLRMEERAEQRRERTRLAREERLKKLQWEKEQEENRRREQEERDRRQRLEEQMRLRCIHREQERTRAEKVQKNHIANELAKSFYRRYLLRNYIIKPLTRMVEEKYHYLDIADDHYKRSVMKKSITTWQSYAQNTIDRRLKLCISVYNKKILNASFTKWMNYTNERIEIYEEICKYYTKHLQTKCFTFWHDRVHDIKFKYLEDEQWAMNYYRDKLSAKFFKYWRKYVEISDEIKESERRKDKWRSLVQQVIPDFCPGYRGVLLD</sequence>
<dbReference type="AlphaFoldDB" id="A0A6V7KMR1"/>